<dbReference type="PANTHER" id="PTHR48125:SF12">
    <property type="entry name" value="AT HOOK TRANSCRIPTION FACTOR FAMILY-RELATED"/>
    <property type="match status" value="1"/>
</dbReference>
<feature type="region of interest" description="Disordered" evidence="1">
    <location>
        <begin position="267"/>
        <end position="332"/>
    </location>
</feature>
<feature type="region of interest" description="Disordered" evidence="1">
    <location>
        <begin position="222"/>
        <end position="243"/>
    </location>
</feature>
<proteinExistence type="predicted"/>
<feature type="compositionally biased region" description="Basic and acidic residues" evidence="1">
    <location>
        <begin position="291"/>
        <end position="317"/>
    </location>
</feature>
<organism evidence="3 4">
    <name type="scientific">Streptomyces musisoli</name>
    <dbReference type="NCBI Taxonomy" id="2802280"/>
    <lineage>
        <taxon>Bacteria</taxon>
        <taxon>Bacillati</taxon>
        <taxon>Actinomycetota</taxon>
        <taxon>Actinomycetes</taxon>
        <taxon>Kitasatosporales</taxon>
        <taxon>Streptomycetaceae</taxon>
        <taxon>Streptomyces</taxon>
    </lineage>
</organism>
<feature type="domain" description="HTH cro/C1-type" evidence="2">
    <location>
        <begin position="22"/>
        <end position="76"/>
    </location>
</feature>
<evidence type="ECO:0000313" key="4">
    <source>
        <dbReference type="Proteomes" id="UP000621386"/>
    </source>
</evidence>
<evidence type="ECO:0000313" key="3">
    <source>
        <dbReference type="EMBL" id="MBL1105766.1"/>
    </source>
</evidence>
<dbReference type="SMART" id="SM00530">
    <property type="entry name" value="HTH_XRE"/>
    <property type="match status" value="1"/>
</dbReference>
<sequence>MPRPKSGIRRDVSAEMRALAQFLRDCVDECGITQKELALTIKVSEQRLSEFMRGEVLPLPDVVKRIVAETVPTARRPMMTRRAERLHGAAEAAPHAPALVRSARQVETLLAQKERLFQDLDALRRDGALLVAFLMRMIARLDRQLRDLTAERDDLRRDRTAYSAELDALGRELWRTKQQRERAGQKLETAQEQRAEAEQRCVAAQLEIEELQAELAKLRAEQGATAGEAADGTRSTSRQDGVTELSDDIDDALSKIDTVLHTQAENIQRLSEPEDDTPSGYPPDNPAAGDDGSRPDRPDRTARGAEPDSAPEDRADGAEAAPPPPTTAAEAAGCGPLHVLRFADTLWRDGQHATLVAQLERAVVLQTPEEIETTRGLLKGLKDGHDIHSLLESVLTRHSRRPRTPAPPPPESSEPTTRPPAPAGFVALTVAPHTCGTVRPCPIEEAPDTPPRHSTAVRALLDRHRADTLLLPGSSPARPPMLDRQDERERLVRVLARGRSVRLTGARGSGRTTLLDWVATDCSGIAPDGVVRLSGHGKDAPELLYELCAAVFDLKGHRIGRARLDKLLPEIGAIVVVDDLGFGGAELDALLDATPECAFLFSATPHTPEPSGDAYVQEVHLSPLGPEAGRELLSLSVGRELTENEGYWATDVWFVTEGLPLSHVQAGALLRYRTHTSLPRVAHAAAPAALLASWLSEDAREVLRLAVALGGEVPHHWHLPVLLGRPHSDTAVAELAQCGLVTAAGARYRLADGVVAQLEAEGYGVGAIDRLRSIGEYYAWYAGHAEVTSHHVALEAPAVLATLAGLGASAGLPCAVTAVQLARAASAKLAAAGAWDAWGRALNHGLHAAHGRREAAADAACLRHELGLLALCRGDGDAARAALSAAVDAHTSVSDAEGAERGRRALRLLSDRRATEPVATRLHLAAPAPA</sequence>
<dbReference type="CDD" id="cd00093">
    <property type="entry name" value="HTH_XRE"/>
    <property type="match status" value="1"/>
</dbReference>
<dbReference type="PANTHER" id="PTHR48125">
    <property type="entry name" value="LP07818P1"/>
    <property type="match status" value="1"/>
</dbReference>
<dbReference type="InterPro" id="IPR001387">
    <property type="entry name" value="Cro/C1-type_HTH"/>
</dbReference>
<dbReference type="SUPFAM" id="SSF52540">
    <property type="entry name" value="P-loop containing nucleoside triphosphate hydrolases"/>
    <property type="match status" value="1"/>
</dbReference>
<dbReference type="EMBL" id="JAERRH010000004">
    <property type="protein sequence ID" value="MBL1105766.1"/>
    <property type="molecule type" value="Genomic_DNA"/>
</dbReference>
<dbReference type="RefSeq" id="WP_201817120.1">
    <property type="nucleotide sequence ID" value="NZ_JAERRH010000004.1"/>
</dbReference>
<name>A0ABS1P080_9ACTN</name>
<keyword evidence="4" id="KW-1185">Reference proteome</keyword>
<dbReference type="Proteomes" id="UP000621386">
    <property type="component" value="Unassembled WGS sequence"/>
</dbReference>
<evidence type="ECO:0000256" key="1">
    <source>
        <dbReference type="SAM" id="MobiDB-lite"/>
    </source>
</evidence>
<feature type="compositionally biased region" description="Pro residues" evidence="1">
    <location>
        <begin position="404"/>
        <end position="422"/>
    </location>
</feature>
<dbReference type="InterPro" id="IPR027417">
    <property type="entry name" value="P-loop_NTPase"/>
</dbReference>
<evidence type="ECO:0000259" key="2">
    <source>
        <dbReference type="SMART" id="SM00530"/>
    </source>
</evidence>
<reference evidence="3 4" key="1">
    <citation type="submission" date="2021-01" db="EMBL/GenBank/DDBJ databases">
        <title>WGS of actinomycetes isolated from Thailand.</title>
        <authorList>
            <person name="Thawai C."/>
        </authorList>
    </citation>
    <scope>NUCLEOTIDE SEQUENCE [LARGE SCALE GENOMIC DNA]</scope>
    <source>
        <strain evidence="3 4">CH5-8</strain>
    </source>
</reference>
<dbReference type="SUPFAM" id="SSF47413">
    <property type="entry name" value="lambda repressor-like DNA-binding domains"/>
    <property type="match status" value="1"/>
</dbReference>
<dbReference type="Pfam" id="PF01381">
    <property type="entry name" value="HTH_3"/>
    <property type="match status" value="1"/>
</dbReference>
<comment type="caution">
    <text evidence="3">The sequence shown here is derived from an EMBL/GenBank/DDBJ whole genome shotgun (WGS) entry which is preliminary data.</text>
</comment>
<accession>A0ABS1P080</accession>
<dbReference type="InterPro" id="IPR010982">
    <property type="entry name" value="Lambda_DNA-bd_dom_sf"/>
</dbReference>
<protein>
    <submittedName>
        <fullName evidence="3">Helix-turn-helix domain-containing protein</fullName>
    </submittedName>
</protein>
<feature type="region of interest" description="Disordered" evidence="1">
    <location>
        <begin position="394"/>
        <end position="422"/>
    </location>
</feature>
<gene>
    <name evidence="3" type="ORF">JK361_14435</name>
</gene>